<sequence length="149" mass="17569">MKDFKVAVLSLNKNCFDYFYNIIITYENTLILINKKRELILQPKTIIFVKDLIAIDILNEKSTVVHIGFNEFFTQEFSETIKTKFNHLFLDKDFIVTNLLQDPVSFHPDRFKDYSAKNLTILRQFAVNKVQSLLLDGLYEHHQSLTEFS</sequence>
<organism evidence="2 4">
    <name type="scientific">Chryseobacterium muglaense</name>
    <dbReference type="NCBI Taxonomy" id="2893752"/>
    <lineage>
        <taxon>Bacteria</taxon>
        <taxon>Pseudomonadati</taxon>
        <taxon>Bacteroidota</taxon>
        <taxon>Flavobacteriia</taxon>
        <taxon>Flavobacteriales</taxon>
        <taxon>Weeksellaceae</taxon>
        <taxon>Chryseobacterium group</taxon>
        <taxon>Chryseobacterium</taxon>
    </lineage>
</organism>
<reference evidence="3" key="2">
    <citation type="submission" date="2023-07" db="EMBL/GenBank/DDBJ databases">
        <title>Description of novel Chryseobacterium sp. strain C-2.</title>
        <authorList>
            <person name="Saticioglu I.B."/>
        </authorList>
    </citation>
    <scope>NUCLEOTIDE SEQUENCE [LARGE SCALE GENOMIC DNA]</scope>
    <source>
        <strain evidence="3">C-2</strain>
    </source>
</reference>
<evidence type="ECO:0000313" key="2">
    <source>
        <dbReference type="EMBL" id="MCC9034707.1"/>
    </source>
</evidence>
<comment type="caution">
    <text evidence="2">The sequence shown here is derived from an EMBL/GenBank/DDBJ whole genome shotgun (WGS) entry which is preliminary data.</text>
</comment>
<reference evidence="2" key="1">
    <citation type="submission" date="2021-11" db="EMBL/GenBank/DDBJ databases">
        <title>Description of novel Chryseobacterium species.</title>
        <authorList>
            <person name="Saticioglu I.B."/>
            <person name="Ay H."/>
            <person name="Altun S."/>
            <person name="Duman M."/>
        </authorList>
    </citation>
    <scope>NUCLEOTIDE SEQUENCE</scope>
    <source>
        <strain evidence="2">C-39</strain>
    </source>
</reference>
<gene>
    <name evidence="1" type="ORF">IEW27_03360</name>
    <name evidence="2" type="ORF">LNP80_10655</name>
</gene>
<name>A0A9Q3UUP8_9FLAO</name>
<evidence type="ECO:0000313" key="1">
    <source>
        <dbReference type="EMBL" id="MBD3903636.1"/>
    </source>
</evidence>
<dbReference type="AlphaFoldDB" id="A0A9Q3UUP8"/>
<accession>A0A9Q3UUP8</accession>
<proteinExistence type="predicted"/>
<dbReference type="EMBL" id="JAJJML010000001">
    <property type="protein sequence ID" value="MCC9034707.1"/>
    <property type="molecule type" value="Genomic_DNA"/>
</dbReference>
<evidence type="ECO:0000313" key="4">
    <source>
        <dbReference type="Proteomes" id="UP001107960"/>
    </source>
</evidence>
<protein>
    <submittedName>
        <fullName evidence="2">Uncharacterized protein</fullName>
    </submittedName>
</protein>
<dbReference type="Proteomes" id="UP000603715">
    <property type="component" value="Unassembled WGS sequence"/>
</dbReference>
<evidence type="ECO:0000313" key="3">
    <source>
        <dbReference type="Proteomes" id="UP000603715"/>
    </source>
</evidence>
<reference evidence="1" key="3">
    <citation type="submission" date="2024-05" db="EMBL/GenBank/DDBJ databases">
        <title>Description of novel Chryseobacterium sp. strain C-2.</title>
        <authorList>
            <person name="Saticioglu I.B."/>
        </authorList>
    </citation>
    <scope>NUCLEOTIDE SEQUENCE</scope>
    <source>
        <strain evidence="1">C-2</strain>
    </source>
</reference>
<keyword evidence="3" id="KW-1185">Reference proteome</keyword>
<dbReference type="Proteomes" id="UP001107960">
    <property type="component" value="Unassembled WGS sequence"/>
</dbReference>
<dbReference type="EMBL" id="JACXXP010000002">
    <property type="protein sequence ID" value="MBD3903636.1"/>
    <property type="molecule type" value="Genomic_DNA"/>
</dbReference>
<dbReference type="RefSeq" id="WP_191178264.1">
    <property type="nucleotide sequence ID" value="NZ_JACXXP010000002.1"/>
</dbReference>